<name>A0AC61RYF1_9FIRM</name>
<sequence>MEFDNLVKLIQAVSESELTRFSYEENGVSISMKKDKKQKLVTINNVAETTGSGLPVLTAAETAGASGISGGNESGQAEGNVVKSPLVGTFYSAPDPESEPFVKVGDPVSKGQVLGIVEAMKLMNEIESDYDGIVKQILVSNEDVIEYGQPLFIIG</sequence>
<organism evidence="1 2">
    <name type="scientific">Petralouisia muris</name>
    <dbReference type="NCBI Taxonomy" id="3032872"/>
    <lineage>
        <taxon>Bacteria</taxon>
        <taxon>Bacillati</taxon>
        <taxon>Bacillota</taxon>
        <taxon>Clostridia</taxon>
        <taxon>Lachnospirales</taxon>
        <taxon>Lachnospiraceae</taxon>
        <taxon>Petralouisia</taxon>
    </lineage>
</organism>
<dbReference type="EMBL" id="SRYA01000012">
    <property type="protein sequence ID" value="TGY96863.1"/>
    <property type="molecule type" value="Genomic_DNA"/>
</dbReference>
<gene>
    <name evidence="1" type="primary">accB</name>
    <name evidence="1" type="ORF">E5329_07665</name>
</gene>
<comment type="caution">
    <text evidence="1">The sequence shown here is derived from an EMBL/GenBank/DDBJ whole genome shotgun (WGS) entry which is preliminary data.</text>
</comment>
<evidence type="ECO:0000313" key="2">
    <source>
        <dbReference type="Proteomes" id="UP000304953"/>
    </source>
</evidence>
<proteinExistence type="predicted"/>
<dbReference type="Proteomes" id="UP000304953">
    <property type="component" value="Unassembled WGS sequence"/>
</dbReference>
<protein>
    <submittedName>
        <fullName evidence="1">Acetyl-CoA carboxylase biotin carboxyl carrier protein</fullName>
    </submittedName>
</protein>
<reference evidence="1" key="1">
    <citation type="submission" date="2019-04" db="EMBL/GenBank/DDBJ databases">
        <title>Microbes associate with the intestines of laboratory mice.</title>
        <authorList>
            <person name="Navarre W."/>
            <person name="Wong E."/>
            <person name="Huang K."/>
            <person name="Tropini C."/>
            <person name="Ng K."/>
            <person name="Yu B."/>
        </authorList>
    </citation>
    <scope>NUCLEOTIDE SEQUENCE</scope>
    <source>
        <strain evidence="1">NM01_1-7b</strain>
    </source>
</reference>
<keyword evidence="2" id="KW-1185">Reference proteome</keyword>
<accession>A0AC61RYF1</accession>
<evidence type="ECO:0000313" key="1">
    <source>
        <dbReference type="EMBL" id="TGY96863.1"/>
    </source>
</evidence>